<gene>
    <name evidence="1" type="ORF">ACFSBT_09040</name>
</gene>
<accession>A0ABD6AV28</accession>
<protein>
    <submittedName>
        <fullName evidence="1">ArsR family transcriptional regulator</fullName>
    </submittedName>
</protein>
<sequence>MTDAWKANTSAFDRVRSIAVTLDTPRNAEWISEQALVSENTARNHLERLVEMNILQRLEERAVLYQPDPLYTRMRALRELLAEHDQDDLIALRAHLLEQVEAWQAEYDVEDADELRTVATQAASAEETRAIRQTANDWAIVAYRLRLVDDAIEHYSEYTGSTPAPA</sequence>
<keyword evidence="2" id="KW-1185">Reference proteome</keyword>
<organism evidence="1 2">
    <name type="scientific">Halomarina rubra</name>
    <dbReference type="NCBI Taxonomy" id="2071873"/>
    <lineage>
        <taxon>Archaea</taxon>
        <taxon>Methanobacteriati</taxon>
        <taxon>Methanobacteriota</taxon>
        <taxon>Stenosarchaea group</taxon>
        <taxon>Halobacteria</taxon>
        <taxon>Halobacteriales</taxon>
        <taxon>Natronomonadaceae</taxon>
        <taxon>Halomarina</taxon>
    </lineage>
</organism>
<name>A0ABD6AV28_9EURY</name>
<dbReference type="RefSeq" id="WP_250873375.1">
    <property type="nucleotide sequence ID" value="NZ_JALXFV010000003.1"/>
</dbReference>
<proteinExistence type="predicted"/>
<comment type="caution">
    <text evidence="1">The sequence shown here is derived from an EMBL/GenBank/DDBJ whole genome shotgun (WGS) entry which is preliminary data.</text>
</comment>
<dbReference type="Pfam" id="PF24033">
    <property type="entry name" value="DUF7342"/>
    <property type="match status" value="1"/>
</dbReference>
<evidence type="ECO:0000313" key="1">
    <source>
        <dbReference type="EMBL" id="MFD1513422.1"/>
    </source>
</evidence>
<evidence type="ECO:0000313" key="2">
    <source>
        <dbReference type="Proteomes" id="UP001597187"/>
    </source>
</evidence>
<dbReference type="InterPro" id="IPR055766">
    <property type="entry name" value="DUF7342"/>
</dbReference>
<dbReference type="AlphaFoldDB" id="A0ABD6AV28"/>
<reference evidence="1 2" key="1">
    <citation type="journal article" date="2019" name="Int. J. Syst. Evol. Microbiol.">
        <title>The Global Catalogue of Microorganisms (GCM) 10K type strain sequencing project: providing services to taxonomists for standard genome sequencing and annotation.</title>
        <authorList>
            <consortium name="The Broad Institute Genomics Platform"/>
            <consortium name="The Broad Institute Genome Sequencing Center for Infectious Disease"/>
            <person name="Wu L."/>
            <person name="Ma J."/>
        </authorList>
    </citation>
    <scope>NUCLEOTIDE SEQUENCE [LARGE SCALE GENOMIC DNA]</scope>
    <source>
        <strain evidence="1 2">CGMCC 1.12563</strain>
    </source>
</reference>
<dbReference type="EMBL" id="JBHUDC010000003">
    <property type="protein sequence ID" value="MFD1513422.1"/>
    <property type="molecule type" value="Genomic_DNA"/>
</dbReference>
<dbReference type="Proteomes" id="UP001597187">
    <property type="component" value="Unassembled WGS sequence"/>
</dbReference>